<evidence type="ECO:0000313" key="5">
    <source>
        <dbReference type="Proteomes" id="UP000321595"/>
    </source>
</evidence>
<dbReference type="UniPathway" id="UPA00124"/>
<protein>
    <recommendedName>
        <fullName evidence="3">dTDP-4-dehydrorhamnose 3,5-epimerase</fullName>
        <ecNumber evidence="3">5.1.3.13</ecNumber>
    </recommendedName>
    <alternativeName>
        <fullName evidence="3">Thymidine diphospho-4-keto-rhamnose 3,5-epimerase</fullName>
    </alternativeName>
</protein>
<dbReference type="PANTHER" id="PTHR21047">
    <property type="entry name" value="DTDP-6-DEOXY-D-GLUCOSE-3,5 EPIMERASE"/>
    <property type="match status" value="1"/>
</dbReference>
<dbReference type="Gene3D" id="2.60.120.10">
    <property type="entry name" value="Jelly Rolls"/>
    <property type="match status" value="1"/>
</dbReference>
<dbReference type="Pfam" id="PF00908">
    <property type="entry name" value="dTDP_sugar_isom"/>
    <property type="match status" value="1"/>
</dbReference>
<evidence type="ECO:0000256" key="1">
    <source>
        <dbReference type="PIRSR" id="PIRSR600888-1"/>
    </source>
</evidence>
<comment type="pathway">
    <text evidence="3">Carbohydrate biosynthesis; dTDP-L-rhamnose biosynthesis.</text>
</comment>
<comment type="subunit">
    <text evidence="3">Homodimer.</text>
</comment>
<dbReference type="InterPro" id="IPR000888">
    <property type="entry name" value="RmlC-like"/>
</dbReference>
<comment type="similarity">
    <text evidence="3">Belongs to the dTDP-4-dehydrorhamnose 3,5-epimerase family.</text>
</comment>
<dbReference type="CDD" id="cd00438">
    <property type="entry name" value="cupin_RmlC"/>
    <property type="match status" value="1"/>
</dbReference>
<keyword evidence="3 4" id="KW-0413">Isomerase</keyword>
<feature type="active site" description="Proton acceptor" evidence="1">
    <location>
        <position position="66"/>
    </location>
</feature>
<gene>
    <name evidence="4" type="primary">rfbC</name>
    <name evidence="4" type="ORF">FRD01_15895</name>
</gene>
<keyword evidence="5" id="KW-1185">Reference proteome</keyword>
<dbReference type="GO" id="GO:0005829">
    <property type="term" value="C:cytosol"/>
    <property type="evidence" value="ECO:0007669"/>
    <property type="project" value="TreeGrafter"/>
</dbReference>
<evidence type="ECO:0000313" key="4">
    <source>
        <dbReference type="EMBL" id="QED28690.1"/>
    </source>
</evidence>
<reference evidence="4 5" key="1">
    <citation type="submission" date="2019-08" db="EMBL/GenBank/DDBJ databases">
        <authorList>
            <person name="Liang Q."/>
        </authorList>
    </citation>
    <scope>NUCLEOTIDE SEQUENCE [LARGE SCALE GENOMIC DNA]</scope>
    <source>
        <strain evidence="4 5">V1718</strain>
    </source>
</reference>
<dbReference type="RefSeq" id="WP_146961341.1">
    <property type="nucleotide sequence ID" value="NZ_CP042467.1"/>
</dbReference>
<dbReference type="SUPFAM" id="SSF51182">
    <property type="entry name" value="RmlC-like cupins"/>
    <property type="match status" value="1"/>
</dbReference>
<dbReference type="EMBL" id="CP042467">
    <property type="protein sequence ID" value="QED28690.1"/>
    <property type="molecule type" value="Genomic_DNA"/>
</dbReference>
<evidence type="ECO:0000256" key="3">
    <source>
        <dbReference type="RuleBase" id="RU364069"/>
    </source>
</evidence>
<accession>A0A5B8XSN8</accession>
<evidence type="ECO:0000256" key="2">
    <source>
        <dbReference type="PIRSR" id="PIRSR600888-3"/>
    </source>
</evidence>
<comment type="function">
    <text evidence="3">Catalyzes the epimerization of the C3' and C5'positions of dTDP-6-deoxy-D-xylo-4-hexulose, forming dTDP-6-deoxy-L-lyxo-4-hexulose.</text>
</comment>
<name>A0A5B8XSN8_9DELT</name>
<dbReference type="InterPro" id="IPR011051">
    <property type="entry name" value="RmlC_Cupin_sf"/>
</dbReference>
<dbReference type="KEGG" id="bbae:FRD01_15895"/>
<dbReference type="Proteomes" id="UP000321595">
    <property type="component" value="Chromosome"/>
</dbReference>
<dbReference type="OrthoDB" id="9800680at2"/>
<dbReference type="NCBIfam" id="TIGR01221">
    <property type="entry name" value="rmlC"/>
    <property type="match status" value="1"/>
</dbReference>
<organism evidence="4 5">
    <name type="scientific">Microvenator marinus</name>
    <dbReference type="NCBI Taxonomy" id="2600177"/>
    <lineage>
        <taxon>Bacteria</taxon>
        <taxon>Deltaproteobacteria</taxon>
        <taxon>Bradymonadales</taxon>
        <taxon>Microvenatoraceae</taxon>
        <taxon>Microvenator</taxon>
    </lineage>
</organism>
<dbReference type="InterPro" id="IPR014710">
    <property type="entry name" value="RmlC-like_jellyroll"/>
</dbReference>
<proteinExistence type="inferred from homology"/>
<sequence length="183" mass="20636">MNVEKTPIPGLLVIKPRIFNDPRGFFFESFNHEAFLKVLEEDGQPTVDFVQDNHSCSSKGVLRGLHFQRDPHAQGKLVRVVKGAAWDVAVDIRPGSPTLGQWFGIKLDAQEHTMLWVPPGFAHGFQALEDDTHFLYKTTAYYAPESEGSIAYNDPELGIKWPLQDPLLNQKDLDAPSMRLTHL</sequence>
<comment type="catalytic activity">
    <reaction evidence="3">
        <text>dTDP-4-dehydro-6-deoxy-alpha-D-glucose = dTDP-4-dehydro-beta-L-rhamnose</text>
        <dbReference type="Rhea" id="RHEA:16969"/>
        <dbReference type="ChEBI" id="CHEBI:57649"/>
        <dbReference type="ChEBI" id="CHEBI:62830"/>
        <dbReference type="EC" id="5.1.3.13"/>
    </reaction>
</comment>
<dbReference type="PANTHER" id="PTHR21047:SF2">
    <property type="entry name" value="THYMIDINE DIPHOSPHO-4-KETO-RHAMNOSE 3,5-EPIMERASE"/>
    <property type="match status" value="1"/>
</dbReference>
<dbReference type="GO" id="GO:0008830">
    <property type="term" value="F:dTDP-4-dehydrorhamnose 3,5-epimerase activity"/>
    <property type="evidence" value="ECO:0007669"/>
    <property type="project" value="UniProtKB-UniRule"/>
</dbReference>
<feature type="active site" description="Proton donor" evidence="1">
    <location>
        <position position="136"/>
    </location>
</feature>
<dbReference type="GO" id="GO:0019305">
    <property type="term" value="P:dTDP-rhamnose biosynthetic process"/>
    <property type="evidence" value="ECO:0007669"/>
    <property type="project" value="UniProtKB-UniRule"/>
</dbReference>
<dbReference type="GO" id="GO:0000271">
    <property type="term" value="P:polysaccharide biosynthetic process"/>
    <property type="evidence" value="ECO:0007669"/>
    <property type="project" value="TreeGrafter"/>
</dbReference>
<dbReference type="AlphaFoldDB" id="A0A5B8XSN8"/>
<feature type="site" description="Participates in a stacking interaction with the thymidine ring of dTDP-4-oxo-6-deoxyglucose" evidence="2">
    <location>
        <position position="142"/>
    </location>
</feature>
<dbReference type="EC" id="5.1.3.13" evidence="3"/>